<dbReference type="Gene3D" id="2.60.40.10">
    <property type="entry name" value="Immunoglobulins"/>
    <property type="match status" value="1"/>
</dbReference>
<name>M7BSU1_CHEMY</name>
<comment type="subcellular location">
    <subcellularLocation>
        <location evidence="1">Membrane</location>
    </subcellularLocation>
</comment>
<evidence type="ECO:0000256" key="4">
    <source>
        <dbReference type="SAM" id="MobiDB-lite"/>
    </source>
</evidence>
<evidence type="ECO:0000313" key="7">
    <source>
        <dbReference type="Proteomes" id="UP000031443"/>
    </source>
</evidence>
<evidence type="ECO:0000256" key="3">
    <source>
        <dbReference type="ARBA" id="ARBA00023319"/>
    </source>
</evidence>
<dbReference type="InterPro" id="IPR053896">
    <property type="entry name" value="BTN3A2-like_Ig-C"/>
</dbReference>
<evidence type="ECO:0000259" key="5">
    <source>
        <dbReference type="Pfam" id="PF22705"/>
    </source>
</evidence>
<dbReference type="AlphaFoldDB" id="M7BSU1"/>
<evidence type="ECO:0000256" key="1">
    <source>
        <dbReference type="ARBA" id="ARBA00004370"/>
    </source>
</evidence>
<dbReference type="EMBL" id="KB518560">
    <property type="protein sequence ID" value="EMP38810.1"/>
    <property type="molecule type" value="Genomic_DNA"/>
</dbReference>
<reference evidence="7" key="1">
    <citation type="journal article" date="2013" name="Nat. Genet.">
        <title>The draft genomes of soft-shell turtle and green sea turtle yield insights into the development and evolution of the turtle-specific body plan.</title>
        <authorList>
            <person name="Wang Z."/>
            <person name="Pascual-Anaya J."/>
            <person name="Zadissa A."/>
            <person name="Li W."/>
            <person name="Niimura Y."/>
            <person name="Huang Z."/>
            <person name="Li C."/>
            <person name="White S."/>
            <person name="Xiong Z."/>
            <person name="Fang D."/>
            <person name="Wang B."/>
            <person name="Ming Y."/>
            <person name="Chen Y."/>
            <person name="Zheng Y."/>
            <person name="Kuraku S."/>
            <person name="Pignatelli M."/>
            <person name="Herrero J."/>
            <person name="Beal K."/>
            <person name="Nozawa M."/>
            <person name="Li Q."/>
            <person name="Wang J."/>
            <person name="Zhang H."/>
            <person name="Yu L."/>
            <person name="Shigenobu S."/>
            <person name="Wang J."/>
            <person name="Liu J."/>
            <person name="Flicek P."/>
            <person name="Searle S."/>
            <person name="Wang J."/>
            <person name="Kuratani S."/>
            <person name="Yin Y."/>
            <person name="Aken B."/>
            <person name="Zhang G."/>
            <person name="Irie N."/>
        </authorList>
    </citation>
    <scope>NUCLEOTIDE SEQUENCE [LARGE SCALE GENOMIC DNA]</scope>
</reference>
<accession>M7BSU1</accession>
<keyword evidence="3" id="KW-0393">Immunoglobulin domain</keyword>
<dbReference type="GO" id="GO:0016020">
    <property type="term" value="C:membrane"/>
    <property type="evidence" value="ECO:0007669"/>
    <property type="project" value="UniProtKB-SubCell"/>
</dbReference>
<organism evidence="6 7">
    <name type="scientific">Chelonia mydas</name>
    <name type="common">Green sea-turtle</name>
    <name type="synonym">Chelonia agassizi</name>
    <dbReference type="NCBI Taxonomy" id="8469"/>
    <lineage>
        <taxon>Eukaryota</taxon>
        <taxon>Metazoa</taxon>
        <taxon>Chordata</taxon>
        <taxon>Craniata</taxon>
        <taxon>Vertebrata</taxon>
        <taxon>Euteleostomi</taxon>
        <taxon>Archelosauria</taxon>
        <taxon>Testudinata</taxon>
        <taxon>Testudines</taxon>
        <taxon>Cryptodira</taxon>
        <taxon>Durocryptodira</taxon>
        <taxon>Americhelydia</taxon>
        <taxon>Chelonioidea</taxon>
        <taxon>Cheloniidae</taxon>
        <taxon>Chelonia</taxon>
    </lineage>
</organism>
<feature type="domain" description="Butyrophilin subfamily 3 member A2-like Ig-C" evidence="5">
    <location>
        <begin position="2"/>
        <end position="52"/>
    </location>
</feature>
<keyword evidence="2" id="KW-0472">Membrane</keyword>
<evidence type="ECO:0000256" key="2">
    <source>
        <dbReference type="ARBA" id="ARBA00023136"/>
    </source>
</evidence>
<protein>
    <submittedName>
        <fullName evidence="6">Butyrophilin-like protein 2</fullName>
    </submittedName>
</protein>
<dbReference type="Pfam" id="PF22705">
    <property type="entry name" value="C2-set_3"/>
    <property type="match status" value="1"/>
</dbReference>
<proteinExistence type="predicted"/>
<feature type="region of interest" description="Disordered" evidence="4">
    <location>
        <begin position="68"/>
        <end position="90"/>
    </location>
</feature>
<feature type="compositionally biased region" description="Basic and acidic residues" evidence="4">
    <location>
        <begin position="68"/>
        <end position="89"/>
    </location>
</feature>
<gene>
    <name evidence="6" type="ORF">UY3_03978</name>
</gene>
<keyword evidence="7" id="KW-1185">Reference proteome</keyword>
<sequence length="131" mass="14433">MSQGKLLASASEEITPEADGLFQTEIVIVLTEESNQKMSCCVRNPRLNQERESVISIAEILRSDMESEKETLLSEREGEKETLQSEMKRQKGQCLGPMGCVEDFMSSQSSQLSPANLTQLKATFNASGVTV</sequence>
<dbReference type="InterPro" id="IPR013783">
    <property type="entry name" value="Ig-like_fold"/>
</dbReference>
<evidence type="ECO:0000313" key="6">
    <source>
        <dbReference type="EMBL" id="EMP38810.1"/>
    </source>
</evidence>
<dbReference type="Proteomes" id="UP000031443">
    <property type="component" value="Unassembled WGS sequence"/>
</dbReference>